<accession>A0A071MF20</accession>
<dbReference type="InterPro" id="IPR013785">
    <property type="entry name" value="Aldolase_TIM"/>
</dbReference>
<dbReference type="InterPro" id="IPR017853">
    <property type="entry name" value="GH"/>
</dbReference>
<dbReference type="EMBL" id="JJOA01000011">
    <property type="protein sequence ID" value="KEA59210.1"/>
    <property type="molecule type" value="Genomic_DNA"/>
</dbReference>
<dbReference type="PANTHER" id="PTHR35882">
    <property type="entry name" value="PELA"/>
    <property type="match status" value="1"/>
</dbReference>
<name>A0A071MF20_9BURK</name>
<proteinExistence type="predicted"/>
<dbReference type="PANTHER" id="PTHR35882:SF2">
    <property type="entry name" value="PELA"/>
    <property type="match status" value="1"/>
</dbReference>
<reference evidence="2" key="1">
    <citation type="submission" date="2014-04" db="EMBL/GenBank/DDBJ databases">
        <title>In planta biocontrol of soil-borne Fusarium wilt of banana through a plant endophytic bacterium, Burkholderia cenocepacia 869T2.</title>
        <authorList>
            <person name="Ho Y.-N."/>
            <person name="Chiang H.-M."/>
            <person name="Chao C.-P."/>
            <person name="Su C.-C."/>
            <person name="Hsu H.-F."/>
            <person name="Guo C.-T."/>
            <person name="Hsieh J.-L."/>
            <person name="Huang C.-C."/>
        </authorList>
    </citation>
    <scope>NUCLEOTIDE SEQUENCE [LARGE SCALE GENOMIC DNA]</scope>
    <source>
        <strain evidence="2">869T2</strain>
    </source>
</reference>
<feature type="domain" description="Glycoside-hydrolase family GH114 TIM-barrel" evidence="1">
    <location>
        <begin position="89"/>
        <end position="294"/>
    </location>
</feature>
<gene>
    <name evidence="2" type="ORF">DT99_13335</name>
</gene>
<evidence type="ECO:0000259" key="1">
    <source>
        <dbReference type="Pfam" id="PF03537"/>
    </source>
</evidence>
<dbReference type="Pfam" id="PF03537">
    <property type="entry name" value="Glyco_hydro_114"/>
    <property type="match status" value="1"/>
</dbReference>
<dbReference type="AlphaFoldDB" id="A0A071MF20"/>
<evidence type="ECO:0000313" key="2">
    <source>
        <dbReference type="EMBL" id="KEA59210.1"/>
    </source>
</evidence>
<sequence length="317" mass="34556">MMALALALALAPAAAAIAVVILGALCGRAGYAQPAPSVSSPDACDPADAMRAHSVAFFYGNDVPVRQLEKFDVVVVEPDSGFDPRAQDVRRPAWFAYVSVGEVTQERDYARRMPKRWLFGRNTTWASAVVDQSAQGWPSFFVEQVIAPLWARGYRGFFFDTLDSYQLVAKTEAARAKQEAGLVAVIHAVKSRYPTAQLILNRGFEILPKVHDAIAAVAFESLFGNWDQRNRRYGAVPAADRDWLLAQAKAIEARYALPVVSIDYCPPEDAACRDTIAAKIRATGLIPYVTDGALRTVGTGPDATASWRCRDARFGGD</sequence>
<comment type="caution">
    <text evidence="2">The sequence shown here is derived from an EMBL/GenBank/DDBJ whole genome shotgun (WGS) entry which is preliminary data.</text>
</comment>
<dbReference type="InterPro" id="IPR004352">
    <property type="entry name" value="GH114_TIM-barrel"/>
</dbReference>
<dbReference type="SUPFAM" id="SSF51445">
    <property type="entry name" value="(Trans)glycosidases"/>
    <property type="match status" value="1"/>
</dbReference>
<organism evidence="2">
    <name type="scientific">Burkholderia cenocepacia</name>
    <dbReference type="NCBI Taxonomy" id="95486"/>
    <lineage>
        <taxon>Bacteria</taxon>
        <taxon>Pseudomonadati</taxon>
        <taxon>Pseudomonadota</taxon>
        <taxon>Betaproteobacteria</taxon>
        <taxon>Burkholderiales</taxon>
        <taxon>Burkholderiaceae</taxon>
        <taxon>Burkholderia</taxon>
        <taxon>Burkholderia cepacia complex</taxon>
    </lineage>
</organism>
<protein>
    <recommendedName>
        <fullName evidence="1">Glycoside-hydrolase family GH114 TIM-barrel domain-containing protein</fullName>
    </recommendedName>
</protein>
<dbReference type="Gene3D" id="3.20.20.70">
    <property type="entry name" value="Aldolase class I"/>
    <property type="match status" value="1"/>
</dbReference>